<name>A0A0B2V9Y3_TOXCA</name>
<dbReference type="EMBL" id="JPKZ01002138">
    <property type="protein sequence ID" value="KHN78272.1"/>
    <property type="molecule type" value="Genomic_DNA"/>
</dbReference>
<sequence length="127" mass="14714">MDCEGIGNMLVLDAREGVNCGRFGECMDSGKFEYCECPGNAWISSARVMLRLRMLRDYAGWGCPRNVHVGDARRMHAWIADIRELQRSRMPGEYMHCECLWNTSTVDAREYLDCGCVGIYRLRRHRE</sequence>
<reference evidence="1 2" key="1">
    <citation type="submission" date="2014-11" db="EMBL/GenBank/DDBJ databases">
        <title>Genetic blueprint of the zoonotic pathogen Toxocara canis.</title>
        <authorList>
            <person name="Zhu X.-Q."/>
            <person name="Korhonen P.K."/>
            <person name="Cai H."/>
            <person name="Young N.D."/>
            <person name="Nejsum P."/>
            <person name="von Samson-Himmelstjerna G."/>
            <person name="Boag P.R."/>
            <person name="Tan P."/>
            <person name="Li Q."/>
            <person name="Min J."/>
            <person name="Yang Y."/>
            <person name="Wang X."/>
            <person name="Fang X."/>
            <person name="Hall R.S."/>
            <person name="Hofmann A."/>
            <person name="Sternberg P.W."/>
            <person name="Jex A.R."/>
            <person name="Gasser R.B."/>
        </authorList>
    </citation>
    <scope>NUCLEOTIDE SEQUENCE [LARGE SCALE GENOMIC DNA]</scope>
    <source>
        <strain evidence="1">PN_DK_2014</strain>
    </source>
</reference>
<proteinExistence type="predicted"/>
<accession>A0A0B2V9Y3</accession>
<evidence type="ECO:0000313" key="1">
    <source>
        <dbReference type="EMBL" id="KHN78272.1"/>
    </source>
</evidence>
<evidence type="ECO:0000313" key="2">
    <source>
        <dbReference type="Proteomes" id="UP000031036"/>
    </source>
</evidence>
<dbReference type="Proteomes" id="UP000031036">
    <property type="component" value="Unassembled WGS sequence"/>
</dbReference>
<comment type="caution">
    <text evidence="1">The sequence shown here is derived from an EMBL/GenBank/DDBJ whole genome shotgun (WGS) entry which is preliminary data.</text>
</comment>
<protein>
    <submittedName>
        <fullName evidence="1">Uncharacterized protein</fullName>
    </submittedName>
</protein>
<dbReference type="AlphaFoldDB" id="A0A0B2V9Y3"/>
<organism evidence="1 2">
    <name type="scientific">Toxocara canis</name>
    <name type="common">Canine roundworm</name>
    <dbReference type="NCBI Taxonomy" id="6265"/>
    <lineage>
        <taxon>Eukaryota</taxon>
        <taxon>Metazoa</taxon>
        <taxon>Ecdysozoa</taxon>
        <taxon>Nematoda</taxon>
        <taxon>Chromadorea</taxon>
        <taxon>Rhabditida</taxon>
        <taxon>Spirurina</taxon>
        <taxon>Ascaridomorpha</taxon>
        <taxon>Ascaridoidea</taxon>
        <taxon>Toxocaridae</taxon>
        <taxon>Toxocara</taxon>
    </lineage>
</organism>
<gene>
    <name evidence="1" type="ORF">Tcan_09063</name>
</gene>
<keyword evidence="2" id="KW-1185">Reference proteome</keyword>